<dbReference type="AlphaFoldDB" id="A0A1I8GNF0"/>
<feature type="compositionally biased region" description="Gly residues" evidence="1">
    <location>
        <begin position="654"/>
        <end position="664"/>
    </location>
</feature>
<feature type="region of interest" description="Disordered" evidence="1">
    <location>
        <begin position="497"/>
        <end position="531"/>
    </location>
</feature>
<feature type="compositionally biased region" description="Low complexity" evidence="1">
    <location>
        <begin position="628"/>
        <end position="642"/>
    </location>
</feature>
<keyword evidence="2" id="KW-0812">Transmembrane</keyword>
<feature type="compositionally biased region" description="Low complexity" evidence="1">
    <location>
        <begin position="571"/>
        <end position="592"/>
    </location>
</feature>
<sequence>ALTNAEAEIAHVFRLSNTAAIVTLSVAAAVASRQLRGAYQNQSDEKHQKSQHGSAYPSAIWATAVDSGPRTHRSSASAMRTAWWAGRGEIATILRPQSQSRRSHKEFQKLAKRFRPPQNGRFFPLGGDHQAADSPGVVKKSCRAPAAQRARSRQSQGIQSGEVGRYYRSLRDMQRFITGAGAAVAGDIRRPSRHLPAVRAGRPRWSWRPRRTAPTCCGWTATLKGGEKKTCYYSIYSLLWGALFALLSSPNKARKGVSLSLQPRLEKRHEMGGGSVGENLNEALRNREMENLDASDGVGDFPSFPELENEFASTLSKYLYEAGAAGCLALLRGPSCFHHGCPKAVLPATFADSGFPCSFLQFCRGQTSNPLHLRRLVFPSLLFNSVLFTSQLISSCVLTLGHRFWCSSIINDLEDSEHVKELMRRSQFGLTCPLIQSFPWRSTHPDFAYFRSSKFFGLITIAQISSWMVSLTLLILSIICGERFFKAVWFGEFEGSQDSLQPQPQPQQRRRTTEAAAAAPGSSAASTGQLRNGMVRENPNAASASAAAAAEMQAGHRKALALVSCPGTAAAQSPWPSSSSSSSRTACRATPSWRTGLPWPVMSGPWRPVSGSAGGQSGRSLGGGSGGLSSSLASSATPLLALETPQSPQLPPGVAGGGAFDVTK</sequence>
<feature type="compositionally biased region" description="Gly residues" evidence="1">
    <location>
        <begin position="612"/>
        <end position="627"/>
    </location>
</feature>
<evidence type="ECO:0000313" key="4">
    <source>
        <dbReference type="WBParaSite" id="maker-uti_cns_0002455-snap-gene-0.3-mRNA-1"/>
    </source>
</evidence>
<evidence type="ECO:0000313" key="3">
    <source>
        <dbReference type="Proteomes" id="UP000095280"/>
    </source>
</evidence>
<organism evidence="3 4">
    <name type="scientific">Macrostomum lignano</name>
    <dbReference type="NCBI Taxonomy" id="282301"/>
    <lineage>
        <taxon>Eukaryota</taxon>
        <taxon>Metazoa</taxon>
        <taxon>Spiralia</taxon>
        <taxon>Lophotrochozoa</taxon>
        <taxon>Platyhelminthes</taxon>
        <taxon>Rhabditophora</taxon>
        <taxon>Macrostomorpha</taxon>
        <taxon>Macrostomida</taxon>
        <taxon>Macrostomidae</taxon>
        <taxon>Macrostomum</taxon>
    </lineage>
</organism>
<keyword evidence="2" id="KW-1133">Transmembrane helix</keyword>
<name>A0A1I8GNF0_9PLAT</name>
<evidence type="ECO:0000256" key="2">
    <source>
        <dbReference type="SAM" id="Phobius"/>
    </source>
</evidence>
<reference evidence="4" key="1">
    <citation type="submission" date="2016-11" db="UniProtKB">
        <authorList>
            <consortium name="WormBaseParasite"/>
        </authorList>
    </citation>
    <scope>IDENTIFICATION</scope>
</reference>
<feature type="transmembrane region" description="Helical" evidence="2">
    <location>
        <begin position="455"/>
        <end position="476"/>
    </location>
</feature>
<evidence type="ECO:0000256" key="1">
    <source>
        <dbReference type="SAM" id="MobiDB-lite"/>
    </source>
</evidence>
<dbReference type="WBParaSite" id="maker-uti_cns_0002455-snap-gene-0.3-mRNA-1">
    <property type="protein sequence ID" value="maker-uti_cns_0002455-snap-gene-0.3-mRNA-1"/>
    <property type="gene ID" value="maker-uti_cns_0002455-snap-gene-0.3"/>
</dbReference>
<accession>A0A1I8GNF0</accession>
<protein>
    <submittedName>
        <fullName evidence="4">Protein-S-isoprenylcysteine O-methyltransferase</fullName>
    </submittedName>
</protein>
<keyword evidence="2" id="KW-0472">Membrane</keyword>
<dbReference type="Proteomes" id="UP000095280">
    <property type="component" value="Unplaced"/>
</dbReference>
<feature type="region of interest" description="Disordered" evidence="1">
    <location>
        <begin position="571"/>
        <end position="664"/>
    </location>
</feature>
<proteinExistence type="predicted"/>
<keyword evidence="3" id="KW-1185">Reference proteome</keyword>
<feature type="compositionally biased region" description="Low complexity" evidence="1">
    <location>
        <begin position="514"/>
        <end position="529"/>
    </location>
</feature>